<proteinExistence type="inferred from homology"/>
<comment type="caution">
    <text evidence="5">The sequence shown here is derived from an EMBL/GenBank/DDBJ whole genome shotgun (WGS) entry which is preliminary data.</text>
</comment>
<dbReference type="GO" id="GO:0030674">
    <property type="term" value="F:protein-macromolecule adaptor activity"/>
    <property type="evidence" value="ECO:0007669"/>
    <property type="project" value="TreeGrafter"/>
</dbReference>
<evidence type="ECO:0000313" key="5">
    <source>
        <dbReference type="EMBL" id="OBA23371.1"/>
    </source>
</evidence>
<dbReference type="Pfam" id="PF10199">
    <property type="entry name" value="Adaptin_binding"/>
    <property type="match status" value="1"/>
</dbReference>
<dbReference type="InterPro" id="IPR034627">
    <property type="entry name" value="Irc6"/>
</dbReference>
<sequence>MQSNNVLIIGPPHTGKIRIAQHITKDLDTSTIQPDSHSGLIYNYKLRTKYFTLDVNLLVEEYPDSRASQSSNLTLLQTFLDEFKSPEFTELRDALDGLVFTIKSPIDDECLSETLALFVKMKELLEDNDIFLVVVDFIDPIHKSLLDITEDEVIAHGFEYVNFHELGTNEYAEKIGKDRLVEIFHTHEWSHSDKPMSNEAYTSRKKDKLGPMTKGLMDEENDRFQDQSLPPLNQPLAPMDLDVLLTKLNLDKLRAQEMNDEDKKAFIEDLVDDYMEYF</sequence>
<dbReference type="RefSeq" id="XP_018713852.1">
    <property type="nucleotide sequence ID" value="XM_018855497.1"/>
</dbReference>
<dbReference type="GO" id="GO:0016192">
    <property type="term" value="P:vesicle-mediated transport"/>
    <property type="evidence" value="ECO:0007669"/>
    <property type="project" value="InterPro"/>
</dbReference>
<dbReference type="PANTHER" id="PTHR28043:SF1">
    <property type="entry name" value="INCREASED RECOMBINATION CENTERS PROTEIN 6"/>
    <property type="match status" value="1"/>
</dbReference>
<dbReference type="GeneID" id="30028473"/>
<dbReference type="STRING" id="869754.A0A1A0HH95"/>
<evidence type="ECO:0000256" key="3">
    <source>
        <dbReference type="ARBA" id="ARBA00015902"/>
    </source>
</evidence>
<evidence type="ECO:0000313" key="6">
    <source>
        <dbReference type="Proteomes" id="UP000092555"/>
    </source>
</evidence>
<keyword evidence="6" id="KW-1185">Reference proteome</keyword>
<dbReference type="AlphaFoldDB" id="A0A1A0HH95"/>
<organism evidence="5 6">
    <name type="scientific">Metschnikowia bicuspidata var. bicuspidata NRRL YB-4993</name>
    <dbReference type="NCBI Taxonomy" id="869754"/>
    <lineage>
        <taxon>Eukaryota</taxon>
        <taxon>Fungi</taxon>
        <taxon>Dikarya</taxon>
        <taxon>Ascomycota</taxon>
        <taxon>Saccharomycotina</taxon>
        <taxon>Pichiomycetes</taxon>
        <taxon>Metschnikowiaceae</taxon>
        <taxon>Metschnikowia</taxon>
    </lineage>
</organism>
<dbReference type="OrthoDB" id="10261384at2759"/>
<dbReference type="Gene3D" id="3.40.50.11960">
    <property type="match status" value="1"/>
</dbReference>
<gene>
    <name evidence="5" type="ORF">METBIDRAFT_29859</name>
</gene>
<dbReference type="PANTHER" id="PTHR28043">
    <property type="entry name" value="INCREASED RECOMBINATION CENTERS PROTEIN 6"/>
    <property type="match status" value="1"/>
</dbReference>
<dbReference type="Proteomes" id="UP000092555">
    <property type="component" value="Unassembled WGS sequence"/>
</dbReference>
<evidence type="ECO:0000256" key="2">
    <source>
        <dbReference type="ARBA" id="ARBA00007973"/>
    </source>
</evidence>
<protein>
    <recommendedName>
        <fullName evidence="3">Increased recombination centers protein 6</fullName>
    </recommendedName>
</protein>
<evidence type="ECO:0000256" key="4">
    <source>
        <dbReference type="ARBA" id="ARBA00022447"/>
    </source>
</evidence>
<reference evidence="5 6" key="1">
    <citation type="submission" date="2016-05" db="EMBL/GenBank/DDBJ databases">
        <title>Comparative genomics of biotechnologically important yeasts.</title>
        <authorList>
            <consortium name="DOE Joint Genome Institute"/>
            <person name="Riley R."/>
            <person name="Haridas S."/>
            <person name="Wolfe K.H."/>
            <person name="Lopes M.R."/>
            <person name="Hittinger C.T."/>
            <person name="Goker M."/>
            <person name="Salamov A."/>
            <person name="Wisecaver J."/>
            <person name="Long T.M."/>
            <person name="Aerts A.L."/>
            <person name="Barry K."/>
            <person name="Choi C."/>
            <person name="Clum A."/>
            <person name="Coughlan A.Y."/>
            <person name="Deshpande S."/>
            <person name="Douglass A.P."/>
            <person name="Hanson S.J."/>
            <person name="Klenk H.-P."/>
            <person name="LaButti K."/>
            <person name="Lapidus A."/>
            <person name="Lindquist E."/>
            <person name="Lipzen A."/>
            <person name="Meier-kolthoff J.P."/>
            <person name="Ohm R.A."/>
            <person name="Otillar R.P."/>
            <person name="Pangilinan J."/>
            <person name="Peng Y."/>
            <person name="Rokas A."/>
            <person name="Rosa C.A."/>
            <person name="Scheuner C."/>
            <person name="Sibirny A.A."/>
            <person name="Slot J.C."/>
            <person name="Stielow J.B."/>
            <person name="Sun H."/>
            <person name="Kurtzman C.P."/>
            <person name="Blackwell M."/>
            <person name="Grigoriev I.V."/>
            <person name="Jeffries T.W."/>
        </authorList>
    </citation>
    <scope>NUCLEOTIDE SEQUENCE [LARGE SCALE GENOMIC DNA]</scope>
    <source>
        <strain evidence="5 6">NRRL YB-4993</strain>
    </source>
</reference>
<comment type="function">
    <text evidence="1">Involved in gross chromosomal rearrangements (GCRs) and telomere healing.</text>
</comment>
<evidence type="ECO:0000256" key="1">
    <source>
        <dbReference type="ARBA" id="ARBA00002976"/>
    </source>
</evidence>
<dbReference type="EMBL" id="LXTC01000001">
    <property type="protein sequence ID" value="OBA23371.1"/>
    <property type="molecule type" value="Genomic_DNA"/>
</dbReference>
<keyword evidence="4" id="KW-0160">Chromosomal rearrangement</keyword>
<accession>A0A1A0HH95</accession>
<comment type="similarity">
    <text evidence="2">Belongs to the IRC6 family.</text>
</comment>
<name>A0A1A0HH95_9ASCO</name>